<dbReference type="Proteomes" id="UP000306229">
    <property type="component" value="Chromosome"/>
</dbReference>
<dbReference type="InterPro" id="IPR024930">
    <property type="entry name" value="Skp_dom_sf"/>
</dbReference>
<accession>A0A5B7U0D0</accession>
<dbReference type="EMBL" id="CP040749">
    <property type="protein sequence ID" value="QCX40936.1"/>
    <property type="molecule type" value="Genomic_DNA"/>
</dbReference>
<dbReference type="PANTHER" id="PTHR35089">
    <property type="entry name" value="CHAPERONE PROTEIN SKP"/>
    <property type="match status" value="1"/>
</dbReference>
<evidence type="ECO:0000256" key="3">
    <source>
        <dbReference type="SAM" id="Coils"/>
    </source>
</evidence>
<dbReference type="GO" id="GO:0051082">
    <property type="term" value="F:unfolded protein binding"/>
    <property type="evidence" value="ECO:0007669"/>
    <property type="project" value="InterPro"/>
</dbReference>
<dbReference type="KEGG" id="fbe:FF125_21720"/>
<dbReference type="Gene3D" id="3.30.910.20">
    <property type="entry name" value="Skp domain"/>
    <property type="match status" value="1"/>
</dbReference>
<evidence type="ECO:0000313" key="5">
    <source>
        <dbReference type="Proteomes" id="UP000306229"/>
    </source>
</evidence>
<keyword evidence="5" id="KW-1185">Reference proteome</keyword>
<protein>
    <submittedName>
        <fullName evidence="4">OmpH family outer membrane protein</fullName>
    </submittedName>
</protein>
<gene>
    <name evidence="4" type="ORF">FF125_21720</name>
</gene>
<dbReference type="GO" id="GO:0050821">
    <property type="term" value="P:protein stabilization"/>
    <property type="evidence" value="ECO:0007669"/>
    <property type="project" value="TreeGrafter"/>
</dbReference>
<reference evidence="4 5" key="1">
    <citation type="submission" date="2019-05" db="EMBL/GenBank/DDBJ databases">
        <title>Algicella ahnfeltiae gen. nov., sp. nov., a novel marine bacterium of the family Flavobacteriaceae isolated from a red alga.</title>
        <authorList>
            <person name="Nedashkovskaya O.I."/>
            <person name="Kukhlevskiy A.D."/>
            <person name="Kim S.-G."/>
            <person name="Zhukova N.V."/>
            <person name="Mikhailov V.V."/>
        </authorList>
    </citation>
    <scope>NUCLEOTIDE SEQUENCE [LARGE SCALE GENOMIC DNA]</scope>
    <source>
        <strain evidence="4 5">10Alg115</strain>
    </source>
</reference>
<proteinExistence type="inferred from homology"/>
<evidence type="ECO:0000256" key="2">
    <source>
        <dbReference type="ARBA" id="ARBA00022729"/>
    </source>
</evidence>
<dbReference type="SUPFAM" id="SSF111384">
    <property type="entry name" value="OmpH-like"/>
    <property type="match status" value="1"/>
</dbReference>
<feature type="coiled-coil region" evidence="3">
    <location>
        <begin position="53"/>
        <end position="87"/>
    </location>
</feature>
<name>A0A5B7U0D0_9FLAO</name>
<dbReference type="GO" id="GO:0005829">
    <property type="term" value="C:cytosol"/>
    <property type="evidence" value="ECO:0007669"/>
    <property type="project" value="TreeGrafter"/>
</dbReference>
<dbReference type="AlphaFoldDB" id="A0A5B7U0D0"/>
<sequence length="173" mass="19621">MKKLVIVVIVALGLFSCQQSVKIAYVDVEEIMKEYKGTKETEATMKVKSDKLKAELDSLISNWQNKAKVYQDNIQKMSANARAEREQVLMQEQQQINQRQQVIQQQVQAEGQESLEALSKEINDFVKTYAQGKGYNFVLGTTGSNGTVMYGEEKADITDDVLVQLNKSYKNKE</sequence>
<dbReference type="SMART" id="SM00935">
    <property type="entry name" value="OmpH"/>
    <property type="match status" value="1"/>
</dbReference>
<evidence type="ECO:0000256" key="1">
    <source>
        <dbReference type="ARBA" id="ARBA00009091"/>
    </source>
</evidence>
<organism evidence="4 5">
    <name type="scientific">Aureibaculum algae</name>
    <dbReference type="NCBI Taxonomy" id="2584122"/>
    <lineage>
        <taxon>Bacteria</taxon>
        <taxon>Pseudomonadati</taxon>
        <taxon>Bacteroidota</taxon>
        <taxon>Flavobacteriia</taxon>
        <taxon>Flavobacteriales</taxon>
        <taxon>Flavobacteriaceae</taxon>
        <taxon>Aureibaculum</taxon>
    </lineage>
</organism>
<keyword evidence="3" id="KW-0175">Coiled coil</keyword>
<dbReference type="PROSITE" id="PS51257">
    <property type="entry name" value="PROKAR_LIPOPROTEIN"/>
    <property type="match status" value="1"/>
</dbReference>
<dbReference type="PANTHER" id="PTHR35089:SF1">
    <property type="entry name" value="CHAPERONE PROTEIN SKP"/>
    <property type="match status" value="1"/>
</dbReference>
<dbReference type="Pfam" id="PF03938">
    <property type="entry name" value="OmpH"/>
    <property type="match status" value="1"/>
</dbReference>
<dbReference type="InterPro" id="IPR005632">
    <property type="entry name" value="Chaperone_Skp"/>
</dbReference>
<dbReference type="RefSeq" id="WP_138952305.1">
    <property type="nucleotide sequence ID" value="NZ_CP040749.1"/>
</dbReference>
<comment type="similarity">
    <text evidence="1">Belongs to the Skp family.</text>
</comment>
<dbReference type="OrthoDB" id="1145062at2"/>
<evidence type="ECO:0000313" key="4">
    <source>
        <dbReference type="EMBL" id="QCX40936.1"/>
    </source>
</evidence>
<keyword evidence="2" id="KW-0732">Signal</keyword>